<keyword evidence="2" id="KW-1185">Reference proteome</keyword>
<reference evidence="1 2" key="2">
    <citation type="journal article" date="2022" name="Mol. Ecol. Resour.">
        <title>The genomes of chicory, endive, great burdock and yacon provide insights into Asteraceae paleo-polyploidization history and plant inulin production.</title>
        <authorList>
            <person name="Fan W."/>
            <person name="Wang S."/>
            <person name="Wang H."/>
            <person name="Wang A."/>
            <person name="Jiang F."/>
            <person name="Liu H."/>
            <person name="Zhao H."/>
            <person name="Xu D."/>
            <person name="Zhang Y."/>
        </authorList>
    </citation>
    <scope>NUCLEOTIDE SEQUENCE [LARGE SCALE GENOMIC DNA]</scope>
    <source>
        <strain evidence="2">cv. Niubang</strain>
    </source>
</reference>
<reference evidence="2" key="1">
    <citation type="journal article" date="2022" name="Mol. Ecol. Resour.">
        <title>The genomes of chicory, endive, great burdock and yacon provide insights into Asteraceae palaeo-polyploidization history and plant inulin production.</title>
        <authorList>
            <person name="Fan W."/>
            <person name="Wang S."/>
            <person name="Wang H."/>
            <person name="Wang A."/>
            <person name="Jiang F."/>
            <person name="Liu H."/>
            <person name="Zhao H."/>
            <person name="Xu D."/>
            <person name="Zhang Y."/>
        </authorList>
    </citation>
    <scope>NUCLEOTIDE SEQUENCE [LARGE SCALE GENOMIC DNA]</scope>
    <source>
        <strain evidence="2">cv. Niubang</strain>
    </source>
</reference>
<gene>
    <name evidence="1" type="ORF">L6452_08967</name>
</gene>
<accession>A0ACB9DJ83</accession>
<evidence type="ECO:0000313" key="1">
    <source>
        <dbReference type="EMBL" id="KAI3746533.1"/>
    </source>
</evidence>
<comment type="caution">
    <text evidence="1">The sequence shown here is derived from an EMBL/GenBank/DDBJ whole genome shotgun (WGS) entry which is preliminary data.</text>
</comment>
<evidence type="ECO:0000313" key="2">
    <source>
        <dbReference type="Proteomes" id="UP001055879"/>
    </source>
</evidence>
<proteinExistence type="predicted"/>
<protein>
    <submittedName>
        <fullName evidence="1">Uncharacterized protein</fullName>
    </submittedName>
</protein>
<organism evidence="1 2">
    <name type="scientific">Arctium lappa</name>
    <name type="common">Greater burdock</name>
    <name type="synonym">Lappa major</name>
    <dbReference type="NCBI Taxonomy" id="4217"/>
    <lineage>
        <taxon>Eukaryota</taxon>
        <taxon>Viridiplantae</taxon>
        <taxon>Streptophyta</taxon>
        <taxon>Embryophyta</taxon>
        <taxon>Tracheophyta</taxon>
        <taxon>Spermatophyta</taxon>
        <taxon>Magnoliopsida</taxon>
        <taxon>eudicotyledons</taxon>
        <taxon>Gunneridae</taxon>
        <taxon>Pentapetalae</taxon>
        <taxon>asterids</taxon>
        <taxon>campanulids</taxon>
        <taxon>Asterales</taxon>
        <taxon>Asteraceae</taxon>
        <taxon>Carduoideae</taxon>
        <taxon>Cardueae</taxon>
        <taxon>Arctiinae</taxon>
        <taxon>Arctium</taxon>
    </lineage>
</organism>
<dbReference type="Proteomes" id="UP001055879">
    <property type="component" value="Linkage Group LG03"/>
</dbReference>
<dbReference type="EMBL" id="CM042049">
    <property type="protein sequence ID" value="KAI3746533.1"/>
    <property type="molecule type" value="Genomic_DNA"/>
</dbReference>
<sequence length="119" mass="13410">MQRPLILKFPKEWYGQNALRMTGTPLWIEALVSSELEKFVSFVEQDIILESQPQPIQYSIREPVNSVEKEEDEGEQAKSTKSAIATEPLLVTKPDPPTSTHKPELESSSAQRVTMDIVA</sequence>
<name>A0ACB9DJ83_ARCLA</name>